<evidence type="ECO:0000313" key="1">
    <source>
        <dbReference type="EMBL" id="GGC55336.1"/>
    </source>
</evidence>
<reference evidence="1" key="2">
    <citation type="submission" date="2020-09" db="EMBL/GenBank/DDBJ databases">
        <authorList>
            <person name="Sun Q."/>
            <person name="Zhou Y."/>
        </authorList>
    </citation>
    <scope>NUCLEOTIDE SEQUENCE</scope>
    <source>
        <strain evidence="1">CGMCC 1.15343</strain>
    </source>
</reference>
<organism evidence="1 2">
    <name type="scientific">Pedobacter quisquiliarum</name>
    <dbReference type="NCBI Taxonomy" id="1834438"/>
    <lineage>
        <taxon>Bacteria</taxon>
        <taxon>Pseudomonadati</taxon>
        <taxon>Bacteroidota</taxon>
        <taxon>Sphingobacteriia</taxon>
        <taxon>Sphingobacteriales</taxon>
        <taxon>Sphingobacteriaceae</taxon>
        <taxon>Pedobacter</taxon>
    </lineage>
</organism>
<protein>
    <submittedName>
        <fullName evidence="1">Uncharacterized protein</fullName>
    </submittedName>
</protein>
<dbReference type="EMBL" id="BMIL01000002">
    <property type="protein sequence ID" value="GGC55336.1"/>
    <property type="molecule type" value="Genomic_DNA"/>
</dbReference>
<dbReference type="RefSeq" id="WP_188625378.1">
    <property type="nucleotide sequence ID" value="NZ_BMIL01000002.1"/>
</dbReference>
<name>A0A916U0W8_9SPHI</name>
<accession>A0A916U0W8</accession>
<dbReference type="Proteomes" id="UP000651668">
    <property type="component" value="Unassembled WGS sequence"/>
</dbReference>
<evidence type="ECO:0000313" key="2">
    <source>
        <dbReference type="Proteomes" id="UP000651668"/>
    </source>
</evidence>
<gene>
    <name evidence="1" type="ORF">GCM10011387_06200</name>
</gene>
<comment type="caution">
    <text evidence="1">The sequence shown here is derived from an EMBL/GenBank/DDBJ whole genome shotgun (WGS) entry which is preliminary data.</text>
</comment>
<sequence>MKSLITIFFLLFISQVSRSQNQTYLKEANGRPILGSVKSDVIGSPLLFKHFKVGVVQLKNGKSIKDVPLNFDLISNTPLFGKAGSPPLAFIDPVAAFSVQDTSSNGVTTVQYIFLDNDVTPSCYKVLSTGKLTLMKKLWKIVWEDKPYNSATITKNVLEKAAYYLQDPSSKKLTQLKPSKKNVLAVMADKSTEVQQYLKNNSVNFDEDQDLMALFTFYNGL</sequence>
<dbReference type="AlphaFoldDB" id="A0A916U0W8"/>
<proteinExistence type="predicted"/>
<keyword evidence="2" id="KW-1185">Reference proteome</keyword>
<reference evidence="1" key="1">
    <citation type="journal article" date="2014" name="Int. J. Syst. Evol. Microbiol.">
        <title>Complete genome sequence of Corynebacterium casei LMG S-19264T (=DSM 44701T), isolated from a smear-ripened cheese.</title>
        <authorList>
            <consortium name="US DOE Joint Genome Institute (JGI-PGF)"/>
            <person name="Walter F."/>
            <person name="Albersmeier A."/>
            <person name="Kalinowski J."/>
            <person name="Ruckert C."/>
        </authorList>
    </citation>
    <scope>NUCLEOTIDE SEQUENCE</scope>
    <source>
        <strain evidence="1">CGMCC 1.15343</strain>
    </source>
</reference>